<evidence type="ECO:0000256" key="2">
    <source>
        <dbReference type="SAM" id="SignalP"/>
    </source>
</evidence>
<proteinExistence type="predicted"/>
<accession>K5WN48</accession>
<dbReference type="KEGG" id="pco:PHACADRAFT_24083"/>
<dbReference type="RefSeq" id="XP_007389577.1">
    <property type="nucleotide sequence ID" value="XM_007389515.1"/>
</dbReference>
<reference evidence="3 4" key="1">
    <citation type="journal article" date="2012" name="BMC Genomics">
        <title>Comparative genomics of the white-rot fungi, Phanerochaete carnosa and P. chrysosporium, to elucidate the genetic basis of the distinct wood types they colonize.</title>
        <authorList>
            <person name="Suzuki H."/>
            <person name="MacDonald J."/>
            <person name="Syed K."/>
            <person name="Salamov A."/>
            <person name="Hori C."/>
            <person name="Aerts A."/>
            <person name="Henrissat B."/>
            <person name="Wiebenga A."/>
            <person name="vanKuyk P.A."/>
            <person name="Barry K."/>
            <person name="Lindquist E."/>
            <person name="LaButti K."/>
            <person name="Lapidus A."/>
            <person name="Lucas S."/>
            <person name="Coutinho P."/>
            <person name="Gong Y."/>
            <person name="Samejima M."/>
            <person name="Mahadevan R."/>
            <person name="Abou-Zaid M."/>
            <person name="de Vries R.P."/>
            <person name="Igarashi K."/>
            <person name="Yadav J.S."/>
            <person name="Grigoriev I.V."/>
            <person name="Master E.R."/>
        </authorList>
    </citation>
    <scope>NUCLEOTIDE SEQUENCE [LARGE SCALE GENOMIC DNA]</scope>
    <source>
        <strain evidence="3 4">HHB-10118-sp</strain>
    </source>
</reference>
<keyword evidence="2" id="KW-0732">Signal</keyword>
<dbReference type="HOGENOM" id="CLU_2210901_0_0_1"/>
<feature type="chain" id="PRO_5003889557" evidence="2">
    <location>
        <begin position="20"/>
        <end position="107"/>
    </location>
</feature>
<feature type="signal peptide" evidence="2">
    <location>
        <begin position="1"/>
        <end position="19"/>
    </location>
</feature>
<evidence type="ECO:0000313" key="3">
    <source>
        <dbReference type="EMBL" id="EKM60845.1"/>
    </source>
</evidence>
<dbReference type="Proteomes" id="UP000008370">
    <property type="component" value="Unassembled WGS sequence"/>
</dbReference>
<organism evidence="3 4">
    <name type="scientific">Phanerochaete carnosa (strain HHB-10118-sp)</name>
    <name type="common">White-rot fungus</name>
    <name type="synonym">Peniophora carnosa</name>
    <dbReference type="NCBI Taxonomy" id="650164"/>
    <lineage>
        <taxon>Eukaryota</taxon>
        <taxon>Fungi</taxon>
        <taxon>Dikarya</taxon>
        <taxon>Basidiomycota</taxon>
        <taxon>Agaricomycotina</taxon>
        <taxon>Agaricomycetes</taxon>
        <taxon>Polyporales</taxon>
        <taxon>Phanerochaetaceae</taxon>
        <taxon>Phanerochaete</taxon>
    </lineage>
</organism>
<feature type="compositionally biased region" description="Basic and acidic residues" evidence="1">
    <location>
        <begin position="30"/>
        <end position="76"/>
    </location>
</feature>
<gene>
    <name evidence="3" type="ORF">PHACADRAFT_24083</name>
</gene>
<sequence>MRSSFIALFILAATVGTLAAPTPVDPFSQKLERKTDPFDPKDYEDFTVERKTDPFDPKDYEDFTVERKNDPLDPKDYEGFTIKEGFTLDLASRQMLQYDGFENGGGR</sequence>
<dbReference type="GeneID" id="18913675"/>
<feature type="region of interest" description="Disordered" evidence="1">
    <location>
        <begin position="20"/>
        <end position="76"/>
    </location>
</feature>
<dbReference type="EMBL" id="JH930468">
    <property type="protein sequence ID" value="EKM60845.1"/>
    <property type="molecule type" value="Genomic_DNA"/>
</dbReference>
<name>K5WN48_PHACS</name>
<keyword evidence="4" id="KW-1185">Reference proteome</keyword>
<protein>
    <submittedName>
        <fullName evidence="3">Uncharacterized protein</fullName>
    </submittedName>
</protein>
<dbReference type="InParanoid" id="K5WN48"/>
<evidence type="ECO:0000313" key="4">
    <source>
        <dbReference type="Proteomes" id="UP000008370"/>
    </source>
</evidence>
<evidence type="ECO:0000256" key="1">
    <source>
        <dbReference type="SAM" id="MobiDB-lite"/>
    </source>
</evidence>
<dbReference type="AlphaFoldDB" id="K5WN48"/>